<comment type="caution">
    <text evidence="6">The sequence shown here is derived from an EMBL/GenBank/DDBJ whole genome shotgun (WGS) entry which is preliminary data.</text>
</comment>
<dbReference type="GO" id="GO:0006597">
    <property type="term" value="P:spermine biosynthetic process"/>
    <property type="evidence" value="ECO:0007669"/>
    <property type="project" value="TreeGrafter"/>
</dbReference>
<organism evidence="6 7">
    <name type="scientific">Filobasidium floriforme</name>
    <dbReference type="NCBI Taxonomy" id="5210"/>
    <lineage>
        <taxon>Eukaryota</taxon>
        <taxon>Fungi</taxon>
        <taxon>Dikarya</taxon>
        <taxon>Basidiomycota</taxon>
        <taxon>Agaricomycotina</taxon>
        <taxon>Tremellomycetes</taxon>
        <taxon>Filobasidiales</taxon>
        <taxon>Filobasidiaceae</taxon>
        <taxon>Filobasidium</taxon>
    </lineage>
</organism>
<dbReference type="EMBL" id="JABELV010000033">
    <property type="protein sequence ID" value="KAG7562363.1"/>
    <property type="molecule type" value="Genomic_DNA"/>
</dbReference>
<feature type="region of interest" description="Disordered" evidence="5">
    <location>
        <begin position="1"/>
        <end position="32"/>
    </location>
</feature>
<evidence type="ECO:0000256" key="5">
    <source>
        <dbReference type="SAM" id="MobiDB-lite"/>
    </source>
</evidence>
<comment type="pathway">
    <text evidence="1">Amine and polyamine biosynthesis; S-adenosylmethioninamine biosynthesis; S-adenosylmethioninamine from S-adenosyl-L-methionine: step 1/1.</text>
</comment>
<dbReference type="PANTHER" id="PTHR11570">
    <property type="entry name" value="S-ADENOSYLMETHIONINE DECARBOXYLASE"/>
    <property type="match status" value="1"/>
</dbReference>
<dbReference type="UniPathway" id="UPA00331">
    <property type="reaction ID" value="UER00451"/>
</dbReference>
<dbReference type="Proteomes" id="UP000812966">
    <property type="component" value="Unassembled WGS sequence"/>
</dbReference>
<feature type="region of interest" description="Disordered" evidence="5">
    <location>
        <begin position="55"/>
        <end position="77"/>
    </location>
</feature>
<gene>
    <name evidence="6" type="ORF">FFLO_02143</name>
</gene>
<evidence type="ECO:0000256" key="1">
    <source>
        <dbReference type="ARBA" id="ARBA00004911"/>
    </source>
</evidence>
<keyword evidence="4" id="KW-0620">Polyamine biosynthesis</keyword>
<dbReference type="Gene3D" id="3.30.360.50">
    <property type="entry name" value="S-adenosylmethionine decarboxylase"/>
    <property type="match status" value="1"/>
</dbReference>
<dbReference type="InterPro" id="IPR018166">
    <property type="entry name" value="S-AdoMet_deCO2ase_CS"/>
</dbReference>
<evidence type="ECO:0000256" key="2">
    <source>
        <dbReference type="ARBA" id="ARBA00008466"/>
    </source>
</evidence>
<sequence length="547" mass="60108">MTDLSAFEEQHQPPVSAPTTTSAVLADSSPGPFEGPEKLLEIWFAPAPNQLPQVTHNLGNGLDYRPKKKQEDGKERDWQGLRKVKREVWEDMLKVVKCQVLSVIEGEELDAYLLSESSLFIAPHLVILKTCGTTINLLGLTRIIEIAREYCGFEHVHRCFYSRKSFFFPERQVGPHVGWKEEVDFLDGVFNHQGNAYTVGPMNGDHWLLYLINPPSGTTSDEEVKDVKRGITNGSSSSTSAGVQANGHAHGHGSRQDGSRGDLEINIQRPSHEHQDQTLEILMTHLSPDARAPFFHPPELDMNYGNATSSGSSSSADPATSSSPSARSGHYLGSLITQHLGIDKLFDKDESIIDSFGFEPCGYSANGTIGSGSGYPSSEGDDREGGGYWTIHVTPEEGWSFASFECNVPLPLKNEGFAANGKRSHRPDLKTLIRRVVDIFEPGRLSITLFLSAESENALLNSASGAYSNPSESSSLADSGILADSGVLEPAHETEATRRAWTAFSKSLLGDAYVRKDRIGYEFEDYDLVFGCFEKRGFKRALRPHIS</sequence>
<dbReference type="Gene3D" id="3.60.90.10">
    <property type="entry name" value="S-adenosylmethionine decarboxylase"/>
    <property type="match status" value="1"/>
</dbReference>
<evidence type="ECO:0000256" key="3">
    <source>
        <dbReference type="ARBA" id="ARBA00023066"/>
    </source>
</evidence>
<feature type="compositionally biased region" description="Low complexity" evidence="5">
    <location>
        <begin position="307"/>
        <end position="327"/>
    </location>
</feature>
<dbReference type="PANTHER" id="PTHR11570:SF0">
    <property type="entry name" value="S-ADENOSYLMETHIONINE DECARBOXYLASE PROENZYME"/>
    <property type="match status" value="1"/>
</dbReference>
<proteinExistence type="inferred from homology"/>
<accession>A0A8K0JPL4</accession>
<reference evidence="6" key="1">
    <citation type="submission" date="2020-04" db="EMBL/GenBank/DDBJ databases">
        <title>Analysis of mating type loci in Filobasidium floriforme.</title>
        <authorList>
            <person name="Nowrousian M."/>
        </authorList>
    </citation>
    <scope>NUCLEOTIDE SEQUENCE</scope>
    <source>
        <strain evidence="6">CBS 6242</strain>
    </source>
</reference>
<dbReference type="SUPFAM" id="SSF56276">
    <property type="entry name" value="S-adenosylmethionine decarboxylase"/>
    <property type="match status" value="1"/>
</dbReference>
<dbReference type="Pfam" id="PF01536">
    <property type="entry name" value="SAM_decarbox"/>
    <property type="match status" value="1"/>
</dbReference>
<dbReference type="GO" id="GO:0008295">
    <property type="term" value="P:spermidine biosynthetic process"/>
    <property type="evidence" value="ECO:0007669"/>
    <property type="project" value="UniProtKB-KW"/>
</dbReference>
<keyword evidence="3" id="KW-0745">Spermidine biosynthesis</keyword>
<dbReference type="InterPro" id="IPR016067">
    <property type="entry name" value="S-AdoMet_deCO2ase_core"/>
</dbReference>
<evidence type="ECO:0008006" key="8">
    <source>
        <dbReference type="Google" id="ProtNLM"/>
    </source>
</evidence>
<feature type="region of interest" description="Disordered" evidence="5">
    <location>
        <begin position="290"/>
        <end position="327"/>
    </location>
</feature>
<feature type="compositionally biased region" description="Polar residues" evidence="5">
    <location>
        <begin position="232"/>
        <end position="243"/>
    </location>
</feature>
<dbReference type="PROSITE" id="PS01336">
    <property type="entry name" value="ADOMETDC"/>
    <property type="match status" value="1"/>
</dbReference>
<evidence type="ECO:0000256" key="4">
    <source>
        <dbReference type="ARBA" id="ARBA00023115"/>
    </source>
</evidence>
<dbReference type="GO" id="GO:0005829">
    <property type="term" value="C:cytosol"/>
    <property type="evidence" value="ECO:0007669"/>
    <property type="project" value="TreeGrafter"/>
</dbReference>
<dbReference type="InterPro" id="IPR048283">
    <property type="entry name" value="AdoMetDC-like"/>
</dbReference>
<dbReference type="AlphaFoldDB" id="A0A8K0JPL4"/>
<protein>
    <recommendedName>
        <fullName evidence="8">Adenosylmethionine decarboxylase</fullName>
    </recommendedName>
</protein>
<dbReference type="GO" id="GO:0004014">
    <property type="term" value="F:adenosylmethionine decarboxylase activity"/>
    <property type="evidence" value="ECO:0007669"/>
    <property type="project" value="InterPro"/>
</dbReference>
<keyword evidence="7" id="KW-1185">Reference proteome</keyword>
<feature type="region of interest" description="Disordered" evidence="5">
    <location>
        <begin position="230"/>
        <end position="262"/>
    </location>
</feature>
<name>A0A8K0JPL4_9TREE</name>
<comment type="similarity">
    <text evidence="2">Belongs to the eukaryotic AdoMetDC family.</text>
</comment>
<evidence type="ECO:0000313" key="6">
    <source>
        <dbReference type="EMBL" id="KAG7562363.1"/>
    </source>
</evidence>
<evidence type="ECO:0000313" key="7">
    <source>
        <dbReference type="Proteomes" id="UP000812966"/>
    </source>
</evidence>